<accession>A0A9D1PYI5</accession>
<dbReference type="EMBL" id="DXHS01000020">
    <property type="protein sequence ID" value="HIW01959.1"/>
    <property type="molecule type" value="Genomic_DNA"/>
</dbReference>
<dbReference type="PANTHER" id="PTHR45846">
    <property type="entry name" value="TRNA-DIHYDROURIDINE(47) SYNTHASE [NAD(P)(+)]-LIKE"/>
    <property type="match status" value="1"/>
</dbReference>
<reference evidence="16" key="1">
    <citation type="journal article" date="2021" name="PeerJ">
        <title>Extensive microbial diversity within the chicken gut microbiome revealed by metagenomics and culture.</title>
        <authorList>
            <person name="Gilroy R."/>
            <person name="Ravi A."/>
            <person name="Getino M."/>
            <person name="Pursley I."/>
            <person name="Horton D.L."/>
            <person name="Alikhan N.F."/>
            <person name="Baker D."/>
            <person name="Gharbi K."/>
            <person name="Hall N."/>
            <person name="Watson M."/>
            <person name="Adriaenssens E.M."/>
            <person name="Foster-Nyarko E."/>
            <person name="Jarju S."/>
            <person name="Secka A."/>
            <person name="Antonio M."/>
            <person name="Oren A."/>
            <person name="Chaudhuri R.R."/>
            <person name="La Ragione R."/>
            <person name="Hildebrand F."/>
            <person name="Pallen M.J."/>
        </authorList>
    </citation>
    <scope>NUCLEOTIDE SEQUENCE</scope>
    <source>
        <strain evidence="16">12435</strain>
    </source>
</reference>
<evidence type="ECO:0000256" key="6">
    <source>
        <dbReference type="ARBA" id="ARBA00022694"/>
    </source>
</evidence>
<evidence type="ECO:0000256" key="3">
    <source>
        <dbReference type="ARBA" id="ARBA00022555"/>
    </source>
</evidence>
<dbReference type="GO" id="GO:0017150">
    <property type="term" value="F:tRNA dihydrouridine synthase activity"/>
    <property type="evidence" value="ECO:0007669"/>
    <property type="project" value="InterPro"/>
</dbReference>
<dbReference type="InterPro" id="IPR018517">
    <property type="entry name" value="tRNA_hU_synthase_CS"/>
</dbReference>
<gene>
    <name evidence="16" type="ORF">H9892_01305</name>
</gene>
<dbReference type="InterPro" id="IPR001269">
    <property type="entry name" value="DUS_fam"/>
</dbReference>
<feature type="active site" description="Proton donor" evidence="13">
    <location>
        <position position="101"/>
    </location>
</feature>
<reference evidence="16" key="2">
    <citation type="submission" date="2021-04" db="EMBL/GenBank/DDBJ databases">
        <authorList>
            <person name="Gilroy R."/>
        </authorList>
    </citation>
    <scope>NUCLEOTIDE SEQUENCE</scope>
    <source>
        <strain evidence="16">12435</strain>
    </source>
</reference>
<dbReference type="Gene3D" id="1.10.1200.80">
    <property type="entry name" value="Putative flavin oxidoreducatase, domain 2"/>
    <property type="match status" value="1"/>
</dbReference>
<dbReference type="AlphaFoldDB" id="A0A9D1PYI5"/>
<evidence type="ECO:0000256" key="5">
    <source>
        <dbReference type="ARBA" id="ARBA00022643"/>
    </source>
</evidence>
<keyword evidence="8" id="KW-0694">RNA-binding</keyword>
<evidence type="ECO:0000256" key="4">
    <source>
        <dbReference type="ARBA" id="ARBA00022630"/>
    </source>
</evidence>
<feature type="binding site" evidence="14">
    <location>
        <position position="71"/>
    </location>
    <ligand>
        <name>FMN</name>
        <dbReference type="ChEBI" id="CHEBI:58210"/>
    </ligand>
</feature>
<comment type="similarity">
    <text evidence="12">Belongs to the dus family.</text>
</comment>
<dbReference type="CDD" id="cd02801">
    <property type="entry name" value="DUS_like_FMN"/>
    <property type="match status" value="1"/>
</dbReference>
<proteinExistence type="inferred from homology"/>
<evidence type="ECO:0000256" key="14">
    <source>
        <dbReference type="PIRSR" id="PIRSR006621-2"/>
    </source>
</evidence>
<dbReference type="SUPFAM" id="SSF51395">
    <property type="entry name" value="FMN-linked oxidoreductases"/>
    <property type="match status" value="1"/>
</dbReference>
<keyword evidence="7" id="KW-0521">NADP</keyword>
<evidence type="ECO:0000256" key="8">
    <source>
        <dbReference type="ARBA" id="ARBA00022884"/>
    </source>
</evidence>
<evidence type="ECO:0000313" key="16">
    <source>
        <dbReference type="EMBL" id="HIW01959.1"/>
    </source>
</evidence>
<keyword evidence="6 12" id="KW-0819">tRNA processing</keyword>
<dbReference type="EC" id="1.3.1.-" evidence="12"/>
<dbReference type="Pfam" id="PF01207">
    <property type="entry name" value="Dus"/>
    <property type="match status" value="1"/>
</dbReference>
<sequence>MTDIKTLLRPGCATLAPLAGYSDVAFRRLCRDFGADLTVTEMVSVAGLNYKSKKTVALLRTAPNETPSCAQLFGSMPEQFARATTHPEVAKFDILDINMGCPVRKVFGHGEGSALMLDPERAAAIVKALKTGGKPVTVKMRLGVKDSAGAVDFAKRMEDAGADLITVHGRTREQLYSGEADWDAIRRIADSVSVPVLGNGDVDENNIEERKQGVYGVAIGRGAVADPQIFSGSRKLTRYEVICRHLAYGEEYFGERYAVTALRSFIPFYLKGVPDIKRIRNAAMVCKDKESLLEVLKEADF</sequence>
<keyword evidence="14" id="KW-0547">Nucleotide-binding</keyword>
<comment type="caution">
    <text evidence="16">The sequence shown here is derived from an EMBL/GenBank/DDBJ whole genome shotgun (WGS) entry which is preliminary data.</text>
</comment>
<evidence type="ECO:0000256" key="13">
    <source>
        <dbReference type="PIRSR" id="PIRSR006621-1"/>
    </source>
</evidence>
<keyword evidence="5 12" id="KW-0288">FMN</keyword>
<evidence type="ECO:0000256" key="12">
    <source>
        <dbReference type="PIRNR" id="PIRNR006621"/>
    </source>
</evidence>
<keyword evidence="9 12" id="KW-0560">Oxidoreductase</keyword>
<dbReference type="PROSITE" id="PS01136">
    <property type="entry name" value="UPF0034"/>
    <property type="match status" value="1"/>
</dbReference>
<feature type="binding site" evidence="14">
    <location>
        <position position="139"/>
    </location>
    <ligand>
        <name>FMN</name>
        <dbReference type="ChEBI" id="CHEBI:58210"/>
    </ligand>
</feature>
<dbReference type="PANTHER" id="PTHR45846:SF1">
    <property type="entry name" value="TRNA-DIHYDROURIDINE(47) SYNTHASE [NAD(P)(+)]-LIKE"/>
    <property type="match status" value="1"/>
</dbReference>
<comment type="function">
    <text evidence="2 12">Catalyzes the synthesis of 5,6-dihydrouridine (D), a modified base found in the D-loop of most tRNAs, via the reduction of the C5-C6 double bond in target uridines.</text>
</comment>
<evidence type="ECO:0000256" key="7">
    <source>
        <dbReference type="ARBA" id="ARBA00022857"/>
    </source>
</evidence>
<evidence type="ECO:0000256" key="11">
    <source>
        <dbReference type="ARBA" id="ARBA00048802"/>
    </source>
</evidence>
<keyword evidence="4 12" id="KW-0285">Flavoprotein</keyword>
<comment type="cofactor">
    <cofactor evidence="1 12 14">
        <name>FMN</name>
        <dbReference type="ChEBI" id="CHEBI:58210"/>
    </cofactor>
</comment>
<evidence type="ECO:0000313" key="17">
    <source>
        <dbReference type="Proteomes" id="UP000823990"/>
    </source>
</evidence>
<evidence type="ECO:0000256" key="1">
    <source>
        <dbReference type="ARBA" id="ARBA00001917"/>
    </source>
</evidence>
<dbReference type="InterPro" id="IPR024036">
    <property type="entry name" value="tRNA-dHydroUridine_Synthase_C"/>
</dbReference>
<dbReference type="PIRSF" id="PIRSF006621">
    <property type="entry name" value="Dus"/>
    <property type="match status" value="1"/>
</dbReference>
<dbReference type="GO" id="GO:0000049">
    <property type="term" value="F:tRNA binding"/>
    <property type="evidence" value="ECO:0007669"/>
    <property type="project" value="UniProtKB-KW"/>
</dbReference>
<feature type="binding site" evidence="14">
    <location>
        <position position="168"/>
    </location>
    <ligand>
        <name>FMN</name>
        <dbReference type="ChEBI" id="CHEBI:58210"/>
    </ligand>
</feature>
<evidence type="ECO:0000256" key="9">
    <source>
        <dbReference type="ARBA" id="ARBA00023002"/>
    </source>
</evidence>
<dbReference type="InterPro" id="IPR013785">
    <property type="entry name" value="Aldolase_TIM"/>
</dbReference>
<name>A0A9D1PYI5_9FIRM</name>
<feature type="binding site" evidence="14">
    <location>
        <begin position="220"/>
        <end position="221"/>
    </location>
    <ligand>
        <name>FMN</name>
        <dbReference type="ChEBI" id="CHEBI:58210"/>
    </ligand>
</feature>
<comment type="catalytic activity">
    <reaction evidence="11">
        <text>a 5,6-dihydrouridine in tRNA + NAD(+) = a uridine in tRNA + NADH + H(+)</text>
        <dbReference type="Rhea" id="RHEA:54452"/>
        <dbReference type="Rhea" id="RHEA-COMP:13339"/>
        <dbReference type="Rhea" id="RHEA-COMP:13887"/>
        <dbReference type="ChEBI" id="CHEBI:15378"/>
        <dbReference type="ChEBI" id="CHEBI:57540"/>
        <dbReference type="ChEBI" id="CHEBI:57945"/>
        <dbReference type="ChEBI" id="CHEBI:65315"/>
        <dbReference type="ChEBI" id="CHEBI:74443"/>
    </reaction>
</comment>
<dbReference type="Proteomes" id="UP000823990">
    <property type="component" value="Unassembled WGS sequence"/>
</dbReference>
<dbReference type="Gene3D" id="3.20.20.70">
    <property type="entry name" value="Aldolase class I"/>
    <property type="match status" value="1"/>
</dbReference>
<feature type="domain" description="DUS-like FMN-binding" evidence="15">
    <location>
        <begin position="15"/>
        <end position="297"/>
    </location>
</feature>
<evidence type="ECO:0000256" key="10">
    <source>
        <dbReference type="ARBA" id="ARBA00048205"/>
    </source>
</evidence>
<keyword evidence="3" id="KW-0820">tRNA-binding</keyword>
<evidence type="ECO:0000259" key="15">
    <source>
        <dbReference type="Pfam" id="PF01207"/>
    </source>
</evidence>
<dbReference type="GO" id="GO:0050660">
    <property type="term" value="F:flavin adenine dinucleotide binding"/>
    <property type="evidence" value="ECO:0007669"/>
    <property type="project" value="InterPro"/>
</dbReference>
<comment type="catalytic activity">
    <reaction evidence="10">
        <text>a 5,6-dihydrouridine in tRNA + NADP(+) = a uridine in tRNA + NADPH + H(+)</text>
        <dbReference type="Rhea" id="RHEA:23624"/>
        <dbReference type="Rhea" id="RHEA-COMP:13339"/>
        <dbReference type="Rhea" id="RHEA-COMP:13887"/>
        <dbReference type="ChEBI" id="CHEBI:15378"/>
        <dbReference type="ChEBI" id="CHEBI:57783"/>
        <dbReference type="ChEBI" id="CHEBI:58349"/>
        <dbReference type="ChEBI" id="CHEBI:65315"/>
        <dbReference type="ChEBI" id="CHEBI:74443"/>
    </reaction>
</comment>
<protein>
    <recommendedName>
        <fullName evidence="12">tRNA-dihydrouridine synthase</fullName>
        <ecNumber evidence="12">1.3.1.-</ecNumber>
    </recommendedName>
</protein>
<organism evidence="16 17">
    <name type="scientific">Candidatus Protoclostridium stercorigallinarum</name>
    <dbReference type="NCBI Taxonomy" id="2838741"/>
    <lineage>
        <taxon>Bacteria</taxon>
        <taxon>Bacillati</taxon>
        <taxon>Bacillota</taxon>
        <taxon>Clostridia</taxon>
        <taxon>Candidatus Protoclostridium</taxon>
    </lineage>
</organism>
<evidence type="ECO:0000256" key="2">
    <source>
        <dbReference type="ARBA" id="ARBA00002790"/>
    </source>
</evidence>
<dbReference type="InterPro" id="IPR035587">
    <property type="entry name" value="DUS-like_FMN-bd"/>
</dbReference>